<dbReference type="Proteomes" id="UP000492821">
    <property type="component" value="Unassembled WGS sequence"/>
</dbReference>
<organism evidence="1 2">
    <name type="scientific">Panagrellus redivivus</name>
    <name type="common">Microworm</name>
    <dbReference type="NCBI Taxonomy" id="6233"/>
    <lineage>
        <taxon>Eukaryota</taxon>
        <taxon>Metazoa</taxon>
        <taxon>Ecdysozoa</taxon>
        <taxon>Nematoda</taxon>
        <taxon>Chromadorea</taxon>
        <taxon>Rhabditida</taxon>
        <taxon>Tylenchina</taxon>
        <taxon>Panagrolaimomorpha</taxon>
        <taxon>Panagrolaimoidea</taxon>
        <taxon>Panagrolaimidae</taxon>
        <taxon>Panagrellus</taxon>
    </lineage>
</organism>
<sequence>MQPPSLSSDMMCDLLYLLFDKIRGSQKKEASAVLRLCFKSKVALSILPYLADCRLRLRCKSLVLSLDYAYAVDQEGDYVYANITDPCLARLCRQWVTKVVMKCPWHWDDEENLLLLLECTKMTELNVIYAPDVKPEVIKKLAKVFNKLLKLEIDTASLQKLNAARFRNVKNLLIVDRNLYNLRRVTFVKSMFPNLKEMDLEVGQMTIAGIKHLYHACQVLHPPAVTVVLDDKTRYMNFMYVRLQRLIFELFIRLGDAELFVMVKRRGGHLFFNDEDYFPRAMFVRGSSMWVIRVGGDDELPLTFVVSD</sequence>
<evidence type="ECO:0000313" key="2">
    <source>
        <dbReference type="WBParaSite" id="Pan_g22551.t1"/>
    </source>
</evidence>
<accession>A0A7E4VN08</accession>
<keyword evidence="1" id="KW-1185">Reference proteome</keyword>
<dbReference type="WBParaSite" id="Pan_g22551.t1">
    <property type="protein sequence ID" value="Pan_g22551.t1"/>
    <property type="gene ID" value="Pan_g22551"/>
</dbReference>
<reference evidence="1" key="1">
    <citation type="journal article" date="2013" name="Genetics">
        <title>The draft genome and transcriptome of Panagrellus redivivus are shaped by the harsh demands of a free-living lifestyle.</title>
        <authorList>
            <person name="Srinivasan J."/>
            <person name="Dillman A.R."/>
            <person name="Macchietto M.G."/>
            <person name="Heikkinen L."/>
            <person name="Lakso M."/>
            <person name="Fracchia K.M."/>
            <person name="Antoshechkin I."/>
            <person name="Mortazavi A."/>
            <person name="Wong G."/>
            <person name="Sternberg P.W."/>
        </authorList>
    </citation>
    <scope>NUCLEOTIDE SEQUENCE [LARGE SCALE GENOMIC DNA]</scope>
    <source>
        <strain evidence="1">MT8872</strain>
    </source>
</reference>
<name>A0A7E4VN08_PANRE</name>
<reference evidence="2" key="2">
    <citation type="submission" date="2020-10" db="UniProtKB">
        <authorList>
            <consortium name="WormBaseParasite"/>
        </authorList>
    </citation>
    <scope>IDENTIFICATION</scope>
</reference>
<proteinExistence type="predicted"/>
<evidence type="ECO:0000313" key="1">
    <source>
        <dbReference type="Proteomes" id="UP000492821"/>
    </source>
</evidence>
<protein>
    <submittedName>
        <fullName evidence="2">F-box domain-containing protein</fullName>
    </submittedName>
</protein>
<dbReference type="AlphaFoldDB" id="A0A7E4VN08"/>